<gene>
    <name evidence="1" type="ORF">G6N73_25855</name>
</gene>
<dbReference type="AlphaFoldDB" id="A0A6G4WJZ9"/>
<name>A0A6G4WJZ9_9HYPH</name>
<keyword evidence="2" id="KW-1185">Reference proteome</keyword>
<evidence type="ECO:0000313" key="2">
    <source>
        <dbReference type="Proteomes" id="UP001642900"/>
    </source>
</evidence>
<proteinExistence type="predicted"/>
<accession>A0A6G4WJZ9</accession>
<comment type="caution">
    <text evidence="1">The sequence shown here is derived from an EMBL/GenBank/DDBJ whole genome shotgun (WGS) entry which is preliminary data.</text>
</comment>
<evidence type="ECO:0000313" key="1">
    <source>
        <dbReference type="EMBL" id="NGO54513.1"/>
    </source>
</evidence>
<dbReference type="RefSeq" id="WP_165032849.1">
    <property type="nucleotide sequence ID" value="NZ_JAAKZF010000054.1"/>
</dbReference>
<dbReference type="EMBL" id="JAAKZF010000054">
    <property type="protein sequence ID" value="NGO54513.1"/>
    <property type="molecule type" value="Genomic_DNA"/>
</dbReference>
<protein>
    <submittedName>
        <fullName evidence="1">Uncharacterized protein</fullName>
    </submittedName>
</protein>
<sequence length="74" mass="8429">MTEKPTFGQRDYMRKLVATMGRDQEAVCMAYAKAERDGLVPRMSNTSRKTPDEYAVALWKDGTGKRGWLNANRT</sequence>
<reference evidence="1 2" key="1">
    <citation type="submission" date="2020-02" db="EMBL/GenBank/DDBJ databases">
        <title>Genome sequence of strain CCNWXJ40-4.</title>
        <authorList>
            <person name="Gao J."/>
            <person name="Sun J."/>
        </authorList>
    </citation>
    <scope>NUCLEOTIDE SEQUENCE [LARGE SCALE GENOMIC DNA]</scope>
    <source>
        <strain evidence="1 2">CCNWXJ 40-4</strain>
    </source>
</reference>
<dbReference type="Proteomes" id="UP001642900">
    <property type="component" value="Unassembled WGS sequence"/>
</dbReference>
<organism evidence="1 2">
    <name type="scientific">Allomesorhizobium camelthorni</name>
    <dbReference type="NCBI Taxonomy" id="475069"/>
    <lineage>
        <taxon>Bacteria</taxon>
        <taxon>Pseudomonadati</taxon>
        <taxon>Pseudomonadota</taxon>
        <taxon>Alphaproteobacteria</taxon>
        <taxon>Hyphomicrobiales</taxon>
        <taxon>Phyllobacteriaceae</taxon>
        <taxon>Allomesorhizobium</taxon>
    </lineage>
</organism>